<protein>
    <submittedName>
        <fullName evidence="2">ABC-type transporter, periplasmic subunit</fullName>
    </submittedName>
</protein>
<proteinExistence type="predicted"/>
<dbReference type="Pfam" id="PF01497">
    <property type="entry name" value="Peripla_BP_2"/>
    <property type="match status" value="1"/>
</dbReference>
<dbReference type="EMBL" id="CM001436">
    <property type="protein sequence ID" value="EHQ35432.1"/>
    <property type="molecule type" value="Genomic_DNA"/>
</dbReference>
<evidence type="ECO:0000313" key="2">
    <source>
        <dbReference type="EMBL" id="EHQ35432.1"/>
    </source>
</evidence>
<feature type="domain" description="Fe/B12 periplasmic-binding" evidence="1">
    <location>
        <begin position="63"/>
        <end position="338"/>
    </location>
</feature>
<organism evidence="2 3">
    <name type="scientific">Methanoplanus limicola DSM 2279</name>
    <dbReference type="NCBI Taxonomy" id="937775"/>
    <lineage>
        <taxon>Archaea</taxon>
        <taxon>Methanobacteriati</taxon>
        <taxon>Methanobacteriota</taxon>
        <taxon>Stenosarchaea group</taxon>
        <taxon>Methanomicrobia</taxon>
        <taxon>Methanomicrobiales</taxon>
        <taxon>Methanomicrobiaceae</taxon>
        <taxon>Methanoplanus</taxon>
    </lineage>
</organism>
<dbReference type="PROSITE" id="PS51257">
    <property type="entry name" value="PROKAR_LIPOPROTEIN"/>
    <property type="match status" value="1"/>
</dbReference>
<dbReference type="PANTHER" id="PTHR30535">
    <property type="entry name" value="VITAMIN B12-BINDING PROTEIN"/>
    <property type="match status" value="1"/>
</dbReference>
<dbReference type="SUPFAM" id="SSF53807">
    <property type="entry name" value="Helical backbone' metal receptor"/>
    <property type="match status" value="1"/>
</dbReference>
<dbReference type="InterPro" id="IPR050902">
    <property type="entry name" value="ABC_Transporter_SBP"/>
</dbReference>
<gene>
    <name evidence="2" type="ORF">Metlim_1323</name>
</gene>
<dbReference type="OrthoDB" id="24039at2157"/>
<dbReference type="PANTHER" id="PTHR30535:SF34">
    <property type="entry name" value="MOLYBDATE-BINDING PROTEIN MOLA"/>
    <property type="match status" value="1"/>
</dbReference>
<dbReference type="PATRIC" id="fig|937775.9.peg.1506"/>
<keyword evidence="3" id="KW-1185">Reference proteome</keyword>
<evidence type="ECO:0000259" key="1">
    <source>
        <dbReference type="PROSITE" id="PS50983"/>
    </source>
</evidence>
<dbReference type="RefSeq" id="WP_004077185.1">
    <property type="nucleotide sequence ID" value="NZ_CM001436.1"/>
</dbReference>
<reference evidence="2 3" key="1">
    <citation type="submission" date="2011-10" db="EMBL/GenBank/DDBJ databases">
        <title>The Improved High-Quality Draft genome of Methanoplanus limicola DSM 2279.</title>
        <authorList>
            <consortium name="US DOE Joint Genome Institute (JGI-PGF)"/>
            <person name="Lucas S."/>
            <person name="Copeland A."/>
            <person name="Lapidus A."/>
            <person name="Glavina del Rio T."/>
            <person name="Dalin E."/>
            <person name="Tice H."/>
            <person name="Bruce D."/>
            <person name="Goodwin L."/>
            <person name="Pitluck S."/>
            <person name="Peters L."/>
            <person name="Mikhailova N."/>
            <person name="Lu M."/>
            <person name="Kyrpides N."/>
            <person name="Mavromatis K."/>
            <person name="Ivanova N."/>
            <person name="Markowitz V."/>
            <person name="Cheng J.-F."/>
            <person name="Hugenholtz P."/>
            <person name="Woyke T."/>
            <person name="Wu D."/>
            <person name="Wirth R."/>
            <person name="Brambilla E.-M."/>
            <person name="Klenk H.-P."/>
            <person name="Eisen J.A."/>
        </authorList>
    </citation>
    <scope>NUCLEOTIDE SEQUENCE [LARGE SCALE GENOMIC DNA]</scope>
    <source>
        <strain evidence="2 3">DSM 2279</strain>
    </source>
</reference>
<dbReference type="Gene3D" id="3.40.50.1980">
    <property type="entry name" value="Nitrogenase molybdenum iron protein domain"/>
    <property type="match status" value="2"/>
</dbReference>
<dbReference type="HOGENOM" id="CLU_038034_13_1_2"/>
<dbReference type="Proteomes" id="UP000005741">
    <property type="component" value="Chromosome"/>
</dbReference>
<dbReference type="PROSITE" id="PS50983">
    <property type="entry name" value="FE_B12_PBP"/>
    <property type="match status" value="1"/>
</dbReference>
<evidence type="ECO:0000313" key="3">
    <source>
        <dbReference type="Proteomes" id="UP000005741"/>
    </source>
</evidence>
<sequence>MKKILKPATVLIILAGLILAFTCGCTGNASVNTQNTDETSVTETIKVTDSLGREVTVPKNPERVVCSGPGCLRYLTYLQAQDKIVGVDDIEIKETMFDARPYSLANPQFKEYPLIGEFRGNDDPEKIVAADPQVIFKTFLTSAGDADELSTKTGVPVVALNYGTLGVYREDMDKTLRIMGKVMGQDERAEDVITFFDEMTGDLQKRTENIPDEEKKTTYVGGIAYHGPHGFQSTEPTYPPFAFINALNVAEGMGTEHADVAKEKIIEWDPEIIFVDLSTLQTDPNAITELKEDPSYQQLNAVKSGEVYGVLPYNWYSINHGSEIADAYFTGKILYPDKFSDIDPVTKADEIYTYLIGEPVFDQMKSEFDNKVFKKLEMK</sequence>
<dbReference type="STRING" id="937775.Metlim_1323"/>
<dbReference type="InterPro" id="IPR002491">
    <property type="entry name" value="ABC_transptr_periplasmic_BD"/>
</dbReference>
<dbReference type="FunCoup" id="H1Z1W5">
    <property type="interactions" value="1"/>
</dbReference>
<name>H1Z1W5_9EURY</name>
<dbReference type="AlphaFoldDB" id="H1Z1W5"/>
<dbReference type="InParanoid" id="H1Z1W5"/>
<accession>H1Z1W5</accession>
<dbReference type="CDD" id="cd01147">
    <property type="entry name" value="HemV-2"/>
    <property type="match status" value="1"/>
</dbReference>